<dbReference type="PANTHER" id="PTHR30193:SF37">
    <property type="entry name" value="INNER MEMBRANE ABC TRANSPORTER PERMEASE PROTEIN YCJO"/>
    <property type="match status" value="1"/>
</dbReference>
<dbReference type="SUPFAM" id="SSF161098">
    <property type="entry name" value="MetI-like"/>
    <property type="match status" value="1"/>
</dbReference>
<dbReference type="InterPro" id="IPR035906">
    <property type="entry name" value="MetI-like_sf"/>
</dbReference>
<dbReference type="PROSITE" id="PS50928">
    <property type="entry name" value="ABC_TM1"/>
    <property type="match status" value="1"/>
</dbReference>
<reference evidence="10" key="2">
    <citation type="submission" date="2020-09" db="EMBL/GenBank/DDBJ databases">
        <authorList>
            <person name="Sun Q."/>
            <person name="Zhou Y."/>
        </authorList>
    </citation>
    <scope>NUCLEOTIDE SEQUENCE</scope>
    <source>
        <strain evidence="10">CGMCC 1.15388</strain>
    </source>
</reference>
<keyword evidence="3" id="KW-1003">Cell membrane</keyword>
<evidence type="ECO:0000256" key="1">
    <source>
        <dbReference type="ARBA" id="ARBA00004651"/>
    </source>
</evidence>
<gene>
    <name evidence="10" type="ORF">GCM10011401_01980</name>
</gene>
<evidence type="ECO:0000256" key="5">
    <source>
        <dbReference type="ARBA" id="ARBA00022989"/>
    </source>
</evidence>
<keyword evidence="2 7" id="KW-0813">Transport</keyword>
<comment type="similarity">
    <text evidence="7">Belongs to the binding-protein-dependent transport system permease family.</text>
</comment>
<reference evidence="10" key="1">
    <citation type="journal article" date="2014" name="Int. J. Syst. Evol. Microbiol.">
        <title>Complete genome sequence of Corynebacterium casei LMG S-19264T (=DSM 44701T), isolated from a smear-ripened cheese.</title>
        <authorList>
            <consortium name="US DOE Joint Genome Institute (JGI-PGF)"/>
            <person name="Walter F."/>
            <person name="Albersmeier A."/>
            <person name="Kalinowski J."/>
            <person name="Ruckert C."/>
        </authorList>
    </citation>
    <scope>NUCLEOTIDE SEQUENCE</scope>
    <source>
        <strain evidence="10">CGMCC 1.15388</strain>
    </source>
</reference>
<dbReference type="Proteomes" id="UP000633136">
    <property type="component" value="Unassembled WGS sequence"/>
</dbReference>
<keyword evidence="11" id="KW-1185">Reference proteome</keyword>
<proteinExistence type="inferred from homology"/>
<evidence type="ECO:0000256" key="4">
    <source>
        <dbReference type="ARBA" id="ARBA00022692"/>
    </source>
</evidence>
<evidence type="ECO:0000256" key="2">
    <source>
        <dbReference type="ARBA" id="ARBA00022448"/>
    </source>
</evidence>
<name>A0A917EN04_9MICC</name>
<keyword evidence="6 7" id="KW-0472">Membrane</keyword>
<evidence type="ECO:0000256" key="7">
    <source>
        <dbReference type="RuleBase" id="RU363032"/>
    </source>
</evidence>
<evidence type="ECO:0000259" key="9">
    <source>
        <dbReference type="PROSITE" id="PS50928"/>
    </source>
</evidence>
<feature type="transmembrane region" description="Helical" evidence="7">
    <location>
        <begin position="90"/>
        <end position="116"/>
    </location>
</feature>
<comment type="subcellular location">
    <subcellularLocation>
        <location evidence="1 7">Cell membrane</location>
        <topology evidence="1 7">Multi-pass membrane protein</topology>
    </subcellularLocation>
</comment>
<organism evidence="10 11">
    <name type="scientific">Nesterenkonia cremea</name>
    <dbReference type="NCBI Taxonomy" id="1882340"/>
    <lineage>
        <taxon>Bacteria</taxon>
        <taxon>Bacillati</taxon>
        <taxon>Actinomycetota</taxon>
        <taxon>Actinomycetes</taxon>
        <taxon>Micrococcales</taxon>
        <taxon>Micrococcaceae</taxon>
        <taxon>Nesterenkonia</taxon>
    </lineage>
</organism>
<dbReference type="RefSeq" id="WP_308420849.1">
    <property type="nucleotide sequence ID" value="NZ_BMIS01000001.1"/>
</dbReference>
<feature type="region of interest" description="Disordered" evidence="8">
    <location>
        <begin position="1"/>
        <end position="22"/>
    </location>
</feature>
<evidence type="ECO:0000313" key="10">
    <source>
        <dbReference type="EMBL" id="GGE58874.1"/>
    </source>
</evidence>
<sequence length="316" mass="34543">MTQTVAQSAEEISDGAPQVQRDGAMRQSRQGPSFLMALPAVLFFGIFALIPLLGVLVLSFMSWDGLGSPEFIGLDNWVRMFERDQTMSSLWLTFVFVVICFVFQAPVALLLGVFMAGAQRYRALLSVLFFLPLLFSSVAVGITFQQLFSPNYGISSALPFDWLPSQWLGNPDIALYVVVFVVGWCFVPFHSLLYQAGVRQIPVSLYEAATIDGAGRVRQFFSITLPQLRYTAITSSTLMLVGSLTYFDLVFVLTQGGPGSATRILPLDMYISGFRNYDMGGASVLAVILVAVGLTLSLLLNKISGSSKMESDKAGM</sequence>
<keyword evidence="4 7" id="KW-0812">Transmembrane</keyword>
<evidence type="ECO:0000256" key="3">
    <source>
        <dbReference type="ARBA" id="ARBA00022475"/>
    </source>
</evidence>
<protein>
    <submittedName>
        <fullName evidence="10">ABC transporter</fullName>
    </submittedName>
</protein>
<feature type="domain" description="ABC transmembrane type-1" evidence="9">
    <location>
        <begin position="90"/>
        <end position="300"/>
    </location>
</feature>
<dbReference type="AlphaFoldDB" id="A0A917EN04"/>
<evidence type="ECO:0000256" key="8">
    <source>
        <dbReference type="SAM" id="MobiDB-lite"/>
    </source>
</evidence>
<accession>A0A917EN04</accession>
<dbReference type="GO" id="GO:0055085">
    <property type="term" value="P:transmembrane transport"/>
    <property type="evidence" value="ECO:0007669"/>
    <property type="project" value="InterPro"/>
</dbReference>
<dbReference type="GO" id="GO:0005886">
    <property type="term" value="C:plasma membrane"/>
    <property type="evidence" value="ECO:0007669"/>
    <property type="project" value="UniProtKB-SubCell"/>
</dbReference>
<dbReference type="PANTHER" id="PTHR30193">
    <property type="entry name" value="ABC TRANSPORTER PERMEASE PROTEIN"/>
    <property type="match status" value="1"/>
</dbReference>
<feature type="transmembrane region" description="Helical" evidence="7">
    <location>
        <begin position="279"/>
        <end position="300"/>
    </location>
</feature>
<dbReference type="CDD" id="cd06261">
    <property type="entry name" value="TM_PBP2"/>
    <property type="match status" value="1"/>
</dbReference>
<feature type="transmembrane region" description="Helical" evidence="7">
    <location>
        <begin position="173"/>
        <end position="194"/>
    </location>
</feature>
<dbReference type="Gene3D" id="1.10.3720.10">
    <property type="entry name" value="MetI-like"/>
    <property type="match status" value="1"/>
</dbReference>
<evidence type="ECO:0000256" key="6">
    <source>
        <dbReference type="ARBA" id="ARBA00023136"/>
    </source>
</evidence>
<dbReference type="EMBL" id="BMIS01000001">
    <property type="protein sequence ID" value="GGE58874.1"/>
    <property type="molecule type" value="Genomic_DNA"/>
</dbReference>
<dbReference type="InterPro" id="IPR000515">
    <property type="entry name" value="MetI-like"/>
</dbReference>
<keyword evidence="5 7" id="KW-1133">Transmembrane helix</keyword>
<comment type="caution">
    <text evidence="10">The sequence shown here is derived from an EMBL/GenBank/DDBJ whole genome shotgun (WGS) entry which is preliminary data.</text>
</comment>
<feature type="transmembrane region" description="Helical" evidence="7">
    <location>
        <begin position="123"/>
        <end position="144"/>
    </location>
</feature>
<evidence type="ECO:0000313" key="11">
    <source>
        <dbReference type="Proteomes" id="UP000633136"/>
    </source>
</evidence>
<dbReference type="Pfam" id="PF00528">
    <property type="entry name" value="BPD_transp_1"/>
    <property type="match status" value="1"/>
</dbReference>
<feature type="transmembrane region" description="Helical" evidence="7">
    <location>
        <begin position="34"/>
        <end position="61"/>
    </location>
</feature>
<dbReference type="InterPro" id="IPR051393">
    <property type="entry name" value="ABC_transporter_permease"/>
</dbReference>